<comment type="caution">
    <text evidence="1">The sequence shown here is derived from an EMBL/GenBank/DDBJ whole genome shotgun (WGS) entry which is preliminary data.</text>
</comment>
<organism evidence="1 2">
    <name type="scientific">Stylosanthes scabra</name>
    <dbReference type="NCBI Taxonomy" id="79078"/>
    <lineage>
        <taxon>Eukaryota</taxon>
        <taxon>Viridiplantae</taxon>
        <taxon>Streptophyta</taxon>
        <taxon>Embryophyta</taxon>
        <taxon>Tracheophyta</taxon>
        <taxon>Spermatophyta</taxon>
        <taxon>Magnoliopsida</taxon>
        <taxon>eudicotyledons</taxon>
        <taxon>Gunneridae</taxon>
        <taxon>Pentapetalae</taxon>
        <taxon>rosids</taxon>
        <taxon>fabids</taxon>
        <taxon>Fabales</taxon>
        <taxon>Fabaceae</taxon>
        <taxon>Papilionoideae</taxon>
        <taxon>50 kb inversion clade</taxon>
        <taxon>dalbergioids sensu lato</taxon>
        <taxon>Dalbergieae</taxon>
        <taxon>Pterocarpus clade</taxon>
        <taxon>Stylosanthes</taxon>
    </lineage>
</organism>
<accession>A0ABU6Y8R4</accession>
<evidence type="ECO:0000313" key="2">
    <source>
        <dbReference type="Proteomes" id="UP001341840"/>
    </source>
</evidence>
<gene>
    <name evidence="1" type="ORF">PIB30_025894</name>
</gene>
<proteinExistence type="predicted"/>
<dbReference type="Proteomes" id="UP001341840">
    <property type="component" value="Unassembled WGS sequence"/>
</dbReference>
<dbReference type="EMBL" id="JASCZI010241751">
    <property type="protein sequence ID" value="MED6206349.1"/>
    <property type="molecule type" value="Genomic_DNA"/>
</dbReference>
<evidence type="ECO:0000313" key="1">
    <source>
        <dbReference type="EMBL" id="MED6206349.1"/>
    </source>
</evidence>
<keyword evidence="2" id="KW-1185">Reference proteome</keyword>
<name>A0ABU6Y8R4_9FABA</name>
<protein>
    <submittedName>
        <fullName evidence="1">Uncharacterized protein</fullName>
    </submittedName>
</protein>
<sequence>MRRIATAIANPIKVDVTTQEAERGKFARAYIQINIGEEVDDKRLDGNFFPSDFVPPTENFRRILPDGKGLAAADYWFEIFVGFFSDGNESDGERVSSKITI</sequence>
<reference evidence="1 2" key="1">
    <citation type="journal article" date="2023" name="Plants (Basel)">
        <title>Bridging the Gap: Combining Genomics and Transcriptomics Approaches to Understand Stylosanthes scabra, an Orphan Legume from the Brazilian Caatinga.</title>
        <authorList>
            <person name="Ferreira-Neto J.R.C."/>
            <person name="da Silva M.D."/>
            <person name="Binneck E."/>
            <person name="de Melo N.F."/>
            <person name="da Silva R.H."/>
            <person name="de Melo A.L.T.M."/>
            <person name="Pandolfi V."/>
            <person name="Bustamante F.O."/>
            <person name="Brasileiro-Vidal A.C."/>
            <person name="Benko-Iseppon A.M."/>
        </authorList>
    </citation>
    <scope>NUCLEOTIDE SEQUENCE [LARGE SCALE GENOMIC DNA]</scope>
    <source>
        <tissue evidence="1">Leaves</tissue>
    </source>
</reference>